<dbReference type="NCBIfam" id="TIGR02226">
    <property type="entry name" value="two_anch"/>
    <property type="match status" value="1"/>
</dbReference>
<dbReference type="AlphaFoldDB" id="A0A8A3S3Q8"/>
<keyword evidence="3 5" id="KW-1133">Transmembrane helix</keyword>
<keyword evidence="1" id="KW-1003">Cell membrane</keyword>
<keyword evidence="8" id="KW-1185">Reference proteome</keyword>
<evidence type="ECO:0000313" key="7">
    <source>
        <dbReference type="EMBL" id="QSZ66563.1"/>
    </source>
</evidence>
<gene>
    <name evidence="7" type="ORF">RJ40_03145</name>
</gene>
<dbReference type="InterPro" id="IPR011933">
    <property type="entry name" value="Double_TM_dom"/>
</dbReference>
<evidence type="ECO:0000256" key="1">
    <source>
        <dbReference type="ARBA" id="ARBA00022475"/>
    </source>
</evidence>
<keyword evidence="2 5" id="KW-0812">Transmembrane</keyword>
<reference evidence="7" key="2">
    <citation type="submission" date="2019-02" db="EMBL/GenBank/DDBJ databases">
        <authorList>
            <person name="Chen S.-C."/>
            <person name="Chien H.-H."/>
            <person name="Lai M.-C."/>
        </authorList>
    </citation>
    <scope>NUCLEOTIDE SEQUENCE</scope>
    <source>
        <strain evidence="7">N2F9704</strain>
    </source>
</reference>
<dbReference type="KEGG" id="maqe:RJ40_03145"/>
<evidence type="ECO:0000256" key="5">
    <source>
        <dbReference type="SAM" id="Phobius"/>
    </source>
</evidence>
<dbReference type="SMART" id="SM00327">
    <property type="entry name" value="VWA"/>
    <property type="match status" value="1"/>
</dbReference>
<evidence type="ECO:0000313" key="8">
    <source>
        <dbReference type="Proteomes" id="UP001042704"/>
    </source>
</evidence>
<dbReference type="EMBL" id="CP036172">
    <property type="protein sequence ID" value="QSZ66563.1"/>
    <property type="molecule type" value="Genomic_DNA"/>
</dbReference>
<feature type="transmembrane region" description="Helical" evidence="5">
    <location>
        <begin position="58"/>
        <end position="76"/>
    </location>
</feature>
<dbReference type="Gene3D" id="3.40.50.410">
    <property type="entry name" value="von Willebrand factor, type A domain"/>
    <property type="match status" value="1"/>
</dbReference>
<name>A0A8A3S3Q8_9EURY</name>
<accession>A0A8A3S3Q8</accession>
<dbReference type="InterPro" id="IPR036465">
    <property type="entry name" value="vWFA_dom_sf"/>
</dbReference>
<dbReference type="Pfam" id="PF13519">
    <property type="entry name" value="VWA_2"/>
    <property type="match status" value="1"/>
</dbReference>
<dbReference type="PANTHER" id="PTHR22550">
    <property type="entry name" value="SPORE GERMINATION PROTEIN"/>
    <property type="match status" value="1"/>
</dbReference>
<dbReference type="InterPro" id="IPR050768">
    <property type="entry name" value="UPF0353/GerABKA_families"/>
</dbReference>
<reference evidence="7" key="1">
    <citation type="journal article" date="2001" name="Int. J. Syst. Evol. Microbiol.">
        <title>Methanofollis aquaemaris sp. nov., a methanogen isolated from an aquaculture fish pond.</title>
        <authorList>
            <person name="Lai M.C."/>
            <person name="Chen S.C."/>
        </authorList>
    </citation>
    <scope>NUCLEOTIDE SEQUENCE</scope>
    <source>
        <strain evidence="7">N2F9704</strain>
    </source>
</reference>
<organism evidence="7 8">
    <name type="scientific">Methanofollis aquaemaris</name>
    <dbReference type="NCBI Taxonomy" id="126734"/>
    <lineage>
        <taxon>Archaea</taxon>
        <taxon>Methanobacteriati</taxon>
        <taxon>Methanobacteriota</taxon>
        <taxon>Stenosarchaea group</taxon>
        <taxon>Methanomicrobia</taxon>
        <taxon>Methanomicrobiales</taxon>
        <taxon>Methanomicrobiaceae</taxon>
        <taxon>Methanofollis</taxon>
    </lineage>
</organism>
<dbReference type="PANTHER" id="PTHR22550:SF5">
    <property type="entry name" value="LEUCINE ZIPPER PROTEIN 4"/>
    <property type="match status" value="1"/>
</dbReference>
<protein>
    <submittedName>
        <fullName evidence="7">VWA domain-containing protein</fullName>
    </submittedName>
</protein>
<dbReference type="InterPro" id="IPR002035">
    <property type="entry name" value="VWF_A"/>
</dbReference>
<feature type="domain" description="VWFA" evidence="6">
    <location>
        <begin position="89"/>
        <end position="276"/>
    </location>
</feature>
<evidence type="ECO:0000256" key="2">
    <source>
        <dbReference type="ARBA" id="ARBA00022692"/>
    </source>
</evidence>
<dbReference type="GeneID" id="76423324"/>
<dbReference type="Pfam" id="PF07584">
    <property type="entry name" value="BatA"/>
    <property type="match status" value="1"/>
</dbReference>
<dbReference type="SUPFAM" id="SSF53300">
    <property type="entry name" value="vWA-like"/>
    <property type="match status" value="1"/>
</dbReference>
<dbReference type="Proteomes" id="UP001042704">
    <property type="component" value="Chromosome"/>
</dbReference>
<proteinExistence type="predicted"/>
<dbReference type="RefSeq" id="WP_265581911.1">
    <property type="nucleotide sequence ID" value="NZ_CP036172.1"/>
</dbReference>
<dbReference type="PROSITE" id="PS50234">
    <property type="entry name" value="VWFA"/>
    <property type="match status" value="1"/>
</dbReference>
<feature type="transmembrane region" description="Helical" evidence="5">
    <location>
        <begin position="6"/>
        <end position="24"/>
    </location>
</feature>
<keyword evidence="4 5" id="KW-0472">Membrane</keyword>
<sequence length="316" mass="33644">MAGFSHPLWLLGLLGLPLLYLLYLRAEKTRKREALLFSGVTLVREAIGETKPSRRPQALFLLTLLAIALLVTGLAGPHLPLEGMHEGVSVVLAIDTSGSMAATDYPPNRLSSAKSAAEKLLDGLESEDYAGVVIFENGAMSAAYLSPDHEQVIGKLQAIKLRDGPTALGDGLALAVDMADAIPNRKKVVVILSDGMNNAGIISPAQAAGFAVERGVRVYTVGLGSAGPVAFGAAEDGSTQYARLDEKTLREVAAATGGKYFRSVDGDTLQEIYAALPAEIEREPEETDVAWVFFLTAVIVLLAECWLRYGRGRILP</sequence>
<evidence type="ECO:0000256" key="4">
    <source>
        <dbReference type="ARBA" id="ARBA00023136"/>
    </source>
</evidence>
<dbReference type="InterPro" id="IPR024163">
    <property type="entry name" value="Aerotolerance_reg_N"/>
</dbReference>
<evidence type="ECO:0000259" key="6">
    <source>
        <dbReference type="PROSITE" id="PS50234"/>
    </source>
</evidence>
<evidence type="ECO:0000256" key="3">
    <source>
        <dbReference type="ARBA" id="ARBA00022989"/>
    </source>
</evidence>